<comment type="catalytic activity">
    <reaction evidence="9">
        <text>a 5'-end NAD(+)-phospho-ribonucleoside in mRNA + H2O = a 5'-end phospho-adenosine-phospho-ribonucleoside in mRNA + beta-nicotinamide D-ribonucleotide + 2 H(+)</text>
        <dbReference type="Rhea" id="RHEA:60876"/>
        <dbReference type="Rhea" id="RHEA-COMP:15698"/>
        <dbReference type="Rhea" id="RHEA-COMP:15719"/>
        <dbReference type="ChEBI" id="CHEBI:14649"/>
        <dbReference type="ChEBI" id="CHEBI:15377"/>
        <dbReference type="ChEBI" id="CHEBI:15378"/>
        <dbReference type="ChEBI" id="CHEBI:144029"/>
        <dbReference type="ChEBI" id="CHEBI:144051"/>
    </reaction>
    <physiologicalReaction direction="left-to-right" evidence="9">
        <dbReference type="Rhea" id="RHEA:60877"/>
    </physiologicalReaction>
</comment>
<dbReference type="InterPro" id="IPR000086">
    <property type="entry name" value="NUDIX_hydrolase_dom"/>
</dbReference>
<comment type="caution">
    <text evidence="13">The sequence shown here is derived from an EMBL/GenBank/DDBJ whole genome shotgun (WGS) entry which is preliminary data.</text>
</comment>
<dbReference type="InterPro" id="IPR020476">
    <property type="entry name" value="Nudix_hydrolase"/>
</dbReference>
<evidence type="ECO:0000313" key="13">
    <source>
        <dbReference type="EMBL" id="GGD55733.1"/>
    </source>
</evidence>
<dbReference type="EC" id="3.6.1.22" evidence="4"/>
<dbReference type="InterPro" id="IPR015375">
    <property type="entry name" value="NADH_PPase-like_N"/>
</dbReference>
<keyword evidence="8" id="KW-0520">NAD</keyword>
<dbReference type="Proteomes" id="UP000612349">
    <property type="component" value="Unassembled WGS sequence"/>
</dbReference>
<evidence type="ECO:0000256" key="1">
    <source>
        <dbReference type="ARBA" id="ARBA00001946"/>
    </source>
</evidence>
<keyword evidence="7" id="KW-0460">Magnesium</keyword>
<comment type="cofactor">
    <cofactor evidence="1">
        <name>Mg(2+)</name>
        <dbReference type="ChEBI" id="CHEBI:18420"/>
    </cofactor>
</comment>
<dbReference type="GO" id="GO:0006742">
    <property type="term" value="P:NADP+ catabolic process"/>
    <property type="evidence" value="ECO:0007669"/>
    <property type="project" value="TreeGrafter"/>
</dbReference>
<gene>
    <name evidence="13" type="ORF">GCM10010990_01080</name>
</gene>
<dbReference type="InterPro" id="IPR020084">
    <property type="entry name" value="NUDIX_hydrolase_CS"/>
</dbReference>
<dbReference type="PANTHER" id="PTHR42904:SF6">
    <property type="entry name" value="NAD-CAPPED RNA HYDROLASE NUDT12"/>
    <property type="match status" value="1"/>
</dbReference>
<evidence type="ECO:0000256" key="6">
    <source>
        <dbReference type="ARBA" id="ARBA00022801"/>
    </source>
</evidence>
<dbReference type="NCBIfam" id="NF001299">
    <property type="entry name" value="PRK00241.1"/>
    <property type="match status" value="1"/>
</dbReference>
<dbReference type="SUPFAM" id="SSF55811">
    <property type="entry name" value="Nudix"/>
    <property type="match status" value="1"/>
</dbReference>
<organism evidence="13 14">
    <name type="scientific">Croceicoccus mobilis</name>
    <dbReference type="NCBI Taxonomy" id="1703339"/>
    <lineage>
        <taxon>Bacteria</taxon>
        <taxon>Pseudomonadati</taxon>
        <taxon>Pseudomonadota</taxon>
        <taxon>Alphaproteobacteria</taxon>
        <taxon>Sphingomonadales</taxon>
        <taxon>Erythrobacteraceae</taxon>
        <taxon>Croceicoccus</taxon>
    </lineage>
</organism>
<comment type="similarity">
    <text evidence="3">Belongs to the Nudix hydrolase family. NudC subfamily.</text>
</comment>
<feature type="region of interest" description="Disordered" evidence="11">
    <location>
        <begin position="1"/>
        <end position="21"/>
    </location>
</feature>
<dbReference type="PANTHER" id="PTHR42904">
    <property type="entry name" value="NUDIX HYDROLASE, NUDC SUBFAMILY"/>
    <property type="match status" value="1"/>
</dbReference>
<evidence type="ECO:0000256" key="11">
    <source>
        <dbReference type="SAM" id="MobiDB-lite"/>
    </source>
</evidence>
<dbReference type="EMBL" id="BMIP01000001">
    <property type="protein sequence ID" value="GGD55733.1"/>
    <property type="molecule type" value="Genomic_DNA"/>
</dbReference>
<proteinExistence type="inferred from homology"/>
<reference evidence="13" key="2">
    <citation type="submission" date="2020-09" db="EMBL/GenBank/DDBJ databases">
        <authorList>
            <person name="Sun Q."/>
            <person name="Zhou Y."/>
        </authorList>
    </citation>
    <scope>NUCLEOTIDE SEQUENCE</scope>
    <source>
        <strain evidence="13">CGMCC 1.15360</strain>
    </source>
</reference>
<sequence length="308" mass="34023">MATSELNSETTDKRRSRRIDRADHVRADPDAIAALMGDRAVLLRMDGIDPVITDDGRLVWGTLGDVDSGSELVFLGLDGDRGCFAAVPRAHEPGDARGKAWLAAGQLGREDFATFATARSLAHWHANHRYCARCGAMTVQGKGGWQRDCTDMQCRTPVFPRTDPVVIMTVEHVTDDGERRVLLGRGLNFPEGRYSALAGFIEPGETIEQAVAREVLEEAGLKVHSVRYSSSQAWPFPSQLMLACHAKTDHPSLAIDRTELADAFWVSRGDLFAAMENLPGKSFDPPPPHAIAHRLLREWLDRPTEEKF</sequence>
<evidence type="ECO:0000256" key="2">
    <source>
        <dbReference type="ARBA" id="ARBA00001947"/>
    </source>
</evidence>
<dbReference type="Gene3D" id="3.90.79.20">
    <property type="match status" value="1"/>
</dbReference>
<evidence type="ECO:0000256" key="9">
    <source>
        <dbReference type="ARBA" id="ARBA00023679"/>
    </source>
</evidence>
<dbReference type="Pfam" id="PF09297">
    <property type="entry name" value="Zn_ribbon_NUD"/>
    <property type="match status" value="1"/>
</dbReference>
<keyword evidence="5" id="KW-0479">Metal-binding</keyword>
<dbReference type="InterPro" id="IPR049734">
    <property type="entry name" value="NudC-like_C"/>
</dbReference>
<evidence type="ECO:0000256" key="3">
    <source>
        <dbReference type="ARBA" id="ARBA00009595"/>
    </source>
</evidence>
<dbReference type="PROSITE" id="PS00893">
    <property type="entry name" value="NUDIX_BOX"/>
    <property type="match status" value="1"/>
</dbReference>
<dbReference type="InterPro" id="IPR015797">
    <property type="entry name" value="NUDIX_hydrolase-like_dom_sf"/>
</dbReference>
<evidence type="ECO:0000256" key="10">
    <source>
        <dbReference type="RuleBase" id="RU003476"/>
    </source>
</evidence>
<protein>
    <recommendedName>
        <fullName evidence="4">NAD(+) diphosphatase</fullName>
        <ecNumber evidence="4">3.6.1.22</ecNumber>
    </recommendedName>
</protein>
<keyword evidence="6 10" id="KW-0378">Hydrolase</keyword>
<dbReference type="AlphaFoldDB" id="A0A916YPL6"/>
<dbReference type="PRINTS" id="PR00502">
    <property type="entry name" value="NUDIXFAMILY"/>
</dbReference>
<dbReference type="GO" id="GO:0005829">
    <property type="term" value="C:cytosol"/>
    <property type="evidence" value="ECO:0007669"/>
    <property type="project" value="TreeGrafter"/>
</dbReference>
<evidence type="ECO:0000256" key="7">
    <source>
        <dbReference type="ARBA" id="ARBA00022842"/>
    </source>
</evidence>
<evidence type="ECO:0000256" key="4">
    <source>
        <dbReference type="ARBA" id="ARBA00012381"/>
    </source>
</evidence>
<evidence type="ECO:0000256" key="8">
    <source>
        <dbReference type="ARBA" id="ARBA00023027"/>
    </source>
</evidence>
<dbReference type="InterPro" id="IPR050241">
    <property type="entry name" value="NAD-cap_RNA_hydrolase_NudC"/>
</dbReference>
<keyword evidence="14" id="KW-1185">Reference proteome</keyword>
<dbReference type="GO" id="GO:0035529">
    <property type="term" value="F:NADH pyrophosphatase activity"/>
    <property type="evidence" value="ECO:0007669"/>
    <property type="project" value="TreeGrafter"/>
</dbReference>
<evidence type="ECO:0000313" key="14">
    <source>
        <dbReference type="Proteomes" id="UP000612349"/>
    </source>
</evidence>
<accession>A0A916YPL6</accession>
<dbReference type="Pfam" id="PF09296">
    <property type="entry name" value="NUDIX-like"/>
    <property type="match status" value="1"/>
</dbReference>
<comment type="cofactor">
    <cofactor evidence="2">
        <name>Zn(2+)</name>
        <dbReference type="ChEBI" id="CHEBI:29105"/>
    </cofactor>
</comment>
<dbReference type="Gene3D" id="3.90.79.10">
    <property type="entry name" value="Nucleoside Triphosphate Pyrophosphohydrolase"/>
    <property type="match status" value="1"/>
</dbReference>
<name>A0A916YPL6_9SPHN</name>
<evidence type="ECO:0000256" key="5">
    <source>
        <dbReference type="ARBA" id="ARBA00022723"/>
    </source>
</evidence>
<reference evidence="13" key="1">
    <citation type="journal article" date="2014" name="Int. J. Syst. Evol. Microbiol.">
        <title>Complete genome sequence of Corynebacterium casei LMG S-19264T (=DSM 44701T), isolated from a smear-ripened cheese.</title>
        <authorList>
            <consortium name="US DOE Joint Genome Institute (JGI-PGF)"/>
            <person name="Walter F."/>
            <person name="Albersmeier A."/>
            <person name="Kalinowski J."/>
            <person name="Ruckert C."/>
        </authorList>
    </citation>
    <scope>NUCLEOTIDE SEQUENCE</scope>
    <source>
        <strain evidence="13">CGMCC 1.15360</strain>
    </source>
</reference>
<feature type="domain" description="Nudix hydrolase" evidence="12">
    <location>
        <begin position="160"/>
        <end position="297"/>
    </location>
</feature>
<dbReference type="Pfam" id="PF00293">
    <property type="entry name" value="NUDIX"/>
    <property type="match status" value="1"/>
</dbReference>
<dbReference type="RefSeq" id="WP_229665174.1">
    <property type="nucleotide sequence ID" value="NZ_BMIP01000001.1"/>
</dbReference>
<dbReference type="InterPro" id="IPR015376">
    <property type="entry name" value="Znr_NADH_PPase"/>
</dbReference>
<evidence type="ECO:0000259" key="12">
    <source>
        <dbReference type="PROSITE" id="PS51462"/>
    </source>
</evidence>
<dbReference type="GO" id="GO:0046872">
    <property type="term" value="F:metal ion binding"/>
    <property type="evidence" value="ECO:0007669"/>
    <property type="project" value="UniProtKB-KW"/>
</dbReference>
<dbReference type="CDD" id="cd03429">
    <property type="entry name" value="NUDIX_NADH_pyrophosphatase_Nudt13"/>
    <property type="match status" value="1"/>
</dbReference>
<dbReference type="GO" id="GO:0019677">
    <property type="term" value="P:NAD+ catabolic process"/>
    <property type="evidence" value="ECO:0007669"/>
    <property type="project" value="TreeGrafter"/>
</dbReference>
<dbReference type="PROSITE" id="PS51462">
    <property type="entry name" value="NUDIX"/>
    <property type="match status" value="1"/>
</dbReference>